<dbReference type="AlphaFoldDB" id="A0A378URS4"/>
<keyword evidence="4" id="KW-1185">Reference proteome</keyword>
<proteinExistence type="predicted"/>
<sequence length="174" mass="19852">MTKTNEKELIIQEIFKKTNTKITEDDPLVEVIIGFQQVLEDTKEDFREWAGIFNAQFQDEMTDIALKNNTQLAILDHDVSEIRQNIAEVTNTILASFDEKAKDLNMILTKLQVNHEQDTSDNFAKHLAKIDDKYQQMMAIQAKDKAFSQREVLFGVGGLVAGVVICLLAFFIVR</sequence>
<keyword evidence="1" id="KW-0812">Transmembrane</keyword>
<evidence type="ECO:0000313" key="2">
    <source>
        <dbReference type="EMBL" id="OPH37669.1"/>
    </source>
</evidence>
<reference evidence="3 5" key="2">
    <citation type="submission" date="2018-06" db="EMBL/GenBank/DDBJ databases">
        <authorList>
            <consortium name="Pathogen Informatics"/>
            <person name="Doyle S."/>
        </authorList>
    </citation>
    <scope>NUCLEOTIDE SEQUENCE [LARGE SCALE GENOMIC DNA]</scope>
    <source>
        <strain evidence="3 5">NCTC11012</strain>
    </source>
</reference>
<dbReference type="Proteomes" id="UP000254618">
    <property type="component" value="Unassembled WGS sequence"/>
</dbReference>
<dbReference type="Proteomes" id="UP000190777">
    <property type="component" value="Unassembled WGS sequence"/>
</dbReference>
<feature type="transmembrane region" description="Helical" evidence="1">
    <location>
        <begin position="152"/>
        <end position="173"/>
    </location>
</feature>
<reference evidence="2 4" key="1">
    <citation type="submission" date="2017-03" db="EMBL/GenBank/DDBJ databases">
        <title>Draft genome sequence of Moraxella equi CCUG 4950T type strain.</title>
        <authorList>
            <person name="Salva-Serra F."/>
            <person name="Engstrom-Jakobsson H."/>
            <person name="Thorell K."/>
            <person name="Jaen-Luchoro D."/>
            <person name="Gonzales-Siles L."/>
            <person name="Karlsson R."/>
            <person name="Yazdan S."/>
            <person name="Boulund F."/>
            <person name="Johnning A."/>
            <person name="Engstrand L."/>
            <person name="Kristiansson E."/>
            <person name="Moore E."/>
        </authorList>
    </citation>
    <scope>NUCLEOTIDE SEQUENCE [LARGE SCALE GENOMIC DNA]</scope>
    <source>
        <strain evidence="2 4">CCUG 4950</strain>
    </source>
</reference>
<evidence type="ECO:0000313" key="4">
    <source>
        <dbReference type="Proteomes" id="UP000190777"/>
    </source>
</evidence>
<protein>
    <submittedName>
        <fullName evidence="3">Uncharacterized protein</fullName>
    </submittedName>
</protein>
<evidence type="ECO:0000313" key="5">
    <source>
        <dbReference type="Proteomes" id="UP000254618"/>
    </source>
</evidence>
<dbReference type="EMBL" id="UGQF01000002">
    <property type="protein sequence ID" value="STZ82931.1"/>
    <property type="molecule type" value="Genomic_DNA"/>
</dbReference>
<dbReference type="EMBL" id="MXAP01000076">
    <property type="protein sequence ID" value="OPH37669.1"/>
    <property type="molecule type" value="Genomic_DNA"/>
</dbReference>
<gene>
    <name evidence="2" type="ORF">B5J93_08080</name>
    <name evidence="3" type="ORF">NCTC11012_03043</name>
</gene>
<organism evidence="3 5">
    <name type="scientific">Moraxella equi</name>
    <dbReference type="NCBI Taxonomy" id="60442"/>
    <lineage>
        <taxon>Bacteria</taxon>
        <taxon>Pseudomonadati</taxon>
        <taxon>Pseudomonadota</taxon>
        <taxon>Gammaproteobacteria</taxon>
        <taxon>Moraxellales</taxon>
        <taxon>Moraxellaceae</taxon>
        <taxon>Moraxella</taxon>
    </lineage>
</organism>
<accession>A0A378URS4</accession>
<evidence type="ECO:0000256" key="1">
    <source>
        <dbReference type="SAM" id="Phobius"/>
    </source>
</evidence>
<keyword evidence="1" id="KW-1133">Transmembrane helix</keyword>
<keyword evidence="1" id="KW-0472">Membrane</keyword>
<name>A0A378URS4_9GAMM</name>
<evidence type="ECO:0000313" key="3">
    <source>
        <dbReference type="EMBL" id="STZ82931.1"/>
    </source>
</evidence>
<dbReference type="RefSeq" id="WP_079325935.1">
    <property type="nucleotide sequence ID" value="NZ_MXAP01000076.1"/>
</dbReference>